<reference evidence="3 4" key="1">
    <citation type="submission" date="2018-10" db="EMBL/GenBank/DDBJ databases">
        <title>Oceanobacillus sp. YLB-02 draft genome.</title>
        <authorList>
            <person name="Yu L."/>
        </authorList>
    </citation>
    <scope>NUCLEOTIDE SEQUENCE [LARGE SCALE GENOMIC DNA]</scope>
    <source>
        <strain evidence="3 4">YLB-02</strain>
    </source>
</reference>
<dbReference type="InterPro" id="IPR014794">
    <property type="entry name" value="DUF1779"/>
</dbReference>
<protein>
    <recommendedName>
        <fullName evidence="5">TATA-box binding</fullName>
    </recommendedName>
</protein>
<dbReference type="Gene3D" id="3.30.360.40">
    <property type="entry name" value="YwmB-like"/>
    <property type="match status" value="1"/>
</dbReference>
<keyword evidence="4" id="KW-1185">Reference proteome</keyword>
<comment type="caution">
    <text evidence="3">The sequence shown here is derived from an EMBL/GenBank/DDBJ whole genome shotgun (WGS) entry which is preliminary data.</text>
</comment>
<proteinExistence type="predicted"/>
<dbReference type="EMBL" id="RCHR01000005">
    <property type="protein sequence ID" value="RLL42913.1"/>
    <property type="molecule type" value="Genomic_DNA"/>
</dbReference>
<sequence length="237" mass="27531">MKKLLFVFILLTITATTTTVQGSPSNDLLQLTHFYEATDREIDQWQVIMKEQKDKQEIDNIIKELKNSYKVTRIEDENRIKLQLGDSHNSKSFSVLYNVVLPKDNITPPELIVVFEGTKWSSKIKGEYELEFDDVFMQYFTSKGNIFSWLKGTSSDTIDEDVFVQEFTNYYYPQHITTQVDKTNHSRINKFVYGYIPTIKQNLVINHTPVNVQLAITTNETGMTEYTVGTPILINEY</sequence>
<evidence type="ECO:0000313" key="4">
    <source>
        <dbReference type="Proteomes" id="UP000270219"/>
    </source>
</evidence>
<keyword evidence="2" id="KW-0732">Signal</keyword>
<evidence type="ECO:0000256" key="2">
    <source>
        <dbReference type="SAM" id="SignalP"/>
    </source>
</evidence>
<name>A0A498D8N7_9BACI</name>
<dbReference type="Proteomes" id="UP000270219">
    <property type="component" value="Unassembled WGS sequence"/>
</dbReference>
<accession>A0A498D8N7</accession>
<organism evidence="3 4">
    <name type="scientific">Oceanobacillus piezotolerans</name>
    <dbReference type="NCBI Taxonomy" id="2448030"/>
    <lineage>
        <taxon>Bacteria</taxon>
        <taxon>Bacillati</taxon>
        <taxon>Bacillota</taxon>
        <taxon>Bacilli</taxon>
        <taxon>Bacillales</taxon>
        <taxon>Bacillaceae</taxon>
        <taxon>Oceanobacillus</taxon>
    </lineage>
</organism>
<dbReference type="Gene3D" id="3.30.2030.10">
    <property type="entry name" value="YwmB-like"/>
    <property type="match status" value="1"/>
</dbReference>
<dbReference type="RefSeq" id="WP_121524280.1">
    <property type="nucleotide sequence ID" value="NZ_RCHR01000005.1"/>
</dbReference>
<dbReference type="InterPro" id="IPR036209">
    <property type="entry name" value="YwmB-like_sf"/>
</dbReference>
<gene>
    <name evidence="3" type="ORF">D8M04_15315</name>
</gene>
<feature type="chain" id="PRO_5019829505" description="TATA-box binding" evidence="2">
    <location>
        <begin position="23"/>
        <end position="237"/>
    </location>
</feature>
<feature type="signal peptide" evidence="2">
    <location>
        <begin position="1"/>
        <end position="22"/>
    </location>
</feature>
<evidence type="ECO:0000256" key="1">
    <source>
        <dbReference type="SAM" id="Coils"/>
    </source>
</evidence>
<dbReference type="Pfam" id="PF08680">
    <property type="entry name" value="DUF1779"/>
    <property type="match status" value="1"/>
</dbReference>
<dbReference type="OrthoDB" id="2962597at2"/>
<evidence type="ECO:0008006" key="5">
    <source>
        <dbReference type="Google" id="ProtNLM"/>
    </source>
</evidence>
<keyword evidence="1" id="KW-0175">Coiled coil</keyword>
<dbReference type="SUPFAM" id="SSF143842">
    <property type="entry name" value="YwmB-like"/>
    <property type="match status" value="1"/>
</dbReference>
<evidence type="ECO:0000313" key="3">
    <source>
        <dbReference type="EMBL" id="RLL42913.1"/>
    </source>
</evidence>
<feature type="coiled-coil region" evidence="1">
    <location>
        <begin position="35"/>
        <end position="68"/>
    </location>
</feature>
<dbReference type="AlphaFoldDB" id="A0A498D8N7"/>